<dbReference type="Proteomes" id="UP000056905">
    <property type="component" value="Chromosome"/>
</dbReference>
<accession>A0A0P0NYI2</accession>
<dbReference type="PANTHER" id="PTHR11803:SF59">
    <property type="entry name" value="ENDORIBONUCLEASE"/>
    <property type="match status" value="1"/>
</dbReference>
<gene>
    <name evidence="2" type="ORF">AQ619_05410</name>
</gene>
<evidence type="ECO:0000313" key="2">
    <source>
        <dbReference type="EMBL" id="ALL12837.1"/>
    </source>
</evidence>
<dbReference type="CDD" id="cd06151">
    <property type="entry name" value="YjgF_YER057c_UK114_like_3"/>
    <property type="match status" value="1"/>
</dbReference>
<proteinExistence type="predicted"/>
<feature type="signal peptide" evidence="1">
    <location>
        <begin position="1"/>
        <end position="23"/>
    </location>
</feature>
<dbReference type="Pfam" id="PF01042">
    <property type="entry name" value="Ribonuc_L-PSP"/>
    <property type="match status" value="1"/>
</dbReference>
<name>A0A0P0NYI2_9CAUL</name>
<reference evidence="2 3" key="1">
    <citation type="submission" date="2015-10" db="EMBL/GenBank/DDBJ databases">
        <title>Conservation of the essential genome among Caulobacter and Brevundimonas species.</title>
        <authorList>
            <person name="Scott D."/>
            <person name="Ely B."/>
        </authorList>
    </citation>
    <scope>NUCLEOTIDE SEQUENCE [LARGE SCALE GENOMIC DNA]</scope>
    <source>
        <strain evidence="2 3">CB4</strain>
    </source>
</reference>
<keyword evidence="1" id="KW-0732">Signal</keyword>
<dbReference type="AlphaFoldDB" id="A0A0P0NYI2"/>
<dbReference type="SUPFAM" id="SSF55298">
    <property type="entry name" value="YjgF-like"/>
    <property type="match status" value="1"/>
</dbReference>
<evidence type="ECO:0000313" key="3">
    <source>
        <dbReference type="Proteomes" id="UP000056905"/>
    </source>
</evidence>
<dbReference type="RefSeq" id="WP_062145242.1">
    <property type="nucleotide sequence ID" value="NZ_CP013002.1"/>
</dbReference>
<sequence length="165" mass="17013">MTRLATLTAGVLLATALAGAASAQDIVRGGDPKSAIASVVTVPAGYDMIYVSGMVPPMLDPKGDPALTATFGDTKTQTLGVLKRIEDALKTQGATMGDVVMMRVLLVGDPAKGGKMDFAGMMEAYKTLFGTAEQPNKPSRITSQVAGLVAGGMLVEIEVQAARKK</sequence>
<dbReference type="STRING" id="69395.AQ619_05410"/>
<feature type="chain" id="PRO_5006052526" description="Endonuclease" evidence="1">
    <location>
        <begin position="24"/>
        <end position="165"/>
    </location>
</feature>
<dbReference type="Gene3D" id="3.30.1330.40">
    <property type="entry name" value="RutC-like"/>
    <property type="match status" value="1"/>
</dbReference>
<organism evidence="2 3">
    <name type="scientific">Caulobacter henricii</name>
    <dbReference type="NCBI Taxonomy" id="69395"/>
    <lineage>
        <taxon>Bacteria</taxon>
        <taxon>Pseudomonadati</taxon>
        <taxon>Pseudomonadota</taxon>
        <taxon>Alphaproteobacteria</taxon>
        <taxon>Caulobacterales</taxon>
        <taxon>Caulobacteraceae</taxon>
        <taxon>Caulobacter</taxon>
    </lineage>
</organism>
<dbReference type="InterPro" id="IPR035959">
    <property type="entry name" value="RutC-like_sf"/>
</dbReference>
<dbReference type="GO" id="GO:0019239">
    <property type="term" value="F:deaminase activity"/>
    <property type="evidence" value="ECO:0007669"/>
    <property type="project" value="TreeGrafter"/>
</dbReference>
<dbReference type="InterPro" id="IPR006175">
    <property type="entry name" value="YjgF/YER057c/UK114"/>
</dbReference>
<dbReference type="GO" id="GO:0005829">
    <property type="term" value="C:cytosol"/>
    <property type="evidence" value="ECO:0007669"/>
    <property type="project" value="TreeGrafter"/>
</dbReference>
<dbReference type="PANTHER" id="PTHR11803">
    <property type="entry name" value="2-IMINOBUTANOATE/2-IMINOPROPANOATE DEAMINASE RIDA"/>
    <property type="match status" value="1"/>
</dbReference>
<dbReference type="EMBL" id="CP013002">
    <property type="protein sequence ID" value="ALL12837.1"/>
    <property type="molecule type" value="Genomic_DNA"/>
</dbReference>
<dbReference type="KEGG" id="chq:AQ619_05410"/>
<keyword evidence="3" id="KW-1185">Reference proteome</keyword>
<evidence type="ECO:0008006" key="4">
    <source>
        <dbReference type="Google" id="ProtNLM"/>
    </source>
</evidence>
<evidence type="ECO:0000256" key="1">
    <source>
        <dbReference type="SAM" id="SignalP"/>
    </source>
</evidence>
<dbReference type="OrthoDB" id="9803101at2"/>
<protein>
    <recommendedName>
        <fullName evidence="4">Endonuclease</fullName>
    </recommendedName>
</protein>